<dbReference type="OrthoDB" id="8447652at2"/>
<dbReference type="InterPro" id="IPR019275">
    <property type="entry name" value="DUF2301"/>
</dbReference>
<feature type="transmembrane region" description="Helical" evidence="1">
    <location>
        <begin position="122"/>
        <end position="141"/>
    </location>
</feature>
<dbReference type="KEGG" id="vta:A1790"/>
<dbReference type="RefSeq" id="WP_102522380.1">
    <property type="nucleotide sequence ID" value="NZ_LT960611.1"/>
</dbReference>
<evidence type="ECO:0008006" key="4">
    <source>
        <dbReference type="Google" id="ProtNLM"/>
    </source>
</evidence>
<feature type="transmembrane region" description="Helical" evidence="1">
    <location>
        <begin position="86"/>
        <end position="110"/>
    </location>
</feature>
<feature type="transmembrane region" description="Helical" evidence="1">
    <location>
        <begin position="20"/>
        <end position="40"/>
    </location>
</feature>
<gene>
    <name evidence="2" type="ORF">VTAP4600_A1790</name>
</gene>
<sequence length="186" mass="20695">MANTEHQEKLDKLDRISVCLYRSGITLFSLALLCYSLVASNKLGLSSLPESLQSASIFVVCISSALAAANLHVYNKHVRAVIVWSAWLGLLIMLCGIQSSVYWLALGFIFVTFSGIALKESFCFNVYGLKLVPILLALNTLFVMLEYWQGVMICSAIAGTIMLYLSVQKWRMPLHFDIGNKANYEV</sequence>
<dbReference type="AlphaFoldDB" id="A0A2N8ZCY2"/>
<proteinExistence type="predicted"/>
<keyword evidence="1" id="KW-1133">Transmembrane helix</keyword>
<keyword evidence="1" id="KW-0472">Membrane</keyword>
<dbReference type="EMBL" id="LT960611">
    <property type="protein sequence ID" value="SON49769.1"/>
    <property type="molecule type" value="Genomic_DNA"/>
</dbReference>
<evidence type="ECO:0000313" key="3">
    <source>
        <dbReference type="Proteomes" id="UP000235828"/>
    </source>
</evidence>
<feature type="transmembrane region" description="Helical" evidence="1">
    <location>
        <begin position="52"/>
        <end position="74"/>
    </location>
</feature>
<reference evidence="2 3" key="1">
    <citation type="submission" date="2017-10" db="EMBL/GenBank/DDBJ databases">
        <authorList>
            <person name="Banno H."/>
            <person name="Chua N.-H."/>
        </authorList>
    </citation>
    <scope>NUCLEOTIDE SEQUENCE [LARGE SCALE GENOMIC DNA]</scope>
    <source>
        <strain evidence="2">Vibrio tapetis CECT4600</strain>
    </source>
</reference>
<organism evidence="2 3">
    <name type="scientific">Vibrio tapetis subsp. tapetis</name>
    <dbReference type="NCBI Taxonomy" id="1671868"/>
    <lineage>
        <taxon>Bacteria</taxon>
        <taxon>Pseudomonadati</taxon>
        <taxon>Pseudomonadota</taxon>
        <taxon>Gammaproteobacteria</taxon>
        <taxon>Vibrionales</taxon>
        <taxon>Vibrionaceae</taxon>
        <taxon>Vibrio</taxon>
    </lineage>
</organism>
<dbReference type="Proteomes" id="UP000235828">
    <property type="component" value="Chromosome A"/>
</dbReference>
<dbReference type="Pfam" id="PF10063">
    <property type="entry name" value="DUF2301"/>
    <property type="match status" value="1"/>
</dbReference>
<feature type="transmembrane region" description="Helical" evidence="1">
    <location>
        <begin position="147"/>
        <end position="167"/>
    </location>
</feature>
<evidence type="ECO:0000313" key="2">
    <source>
        <dbReference type="EMBL" id="SON49769.1"/>
    </source>
</evidence>
<accession>A0A2N8ZCY2</accession>
<keyword evidence="3" id="KW-1185">Reference proteome</keyword>
<name>A0A2N8ZCY2_9VIBR</name>
<evidence type="ECO:0000256" key="1">
    <source>
        <dbReference type="SAM" id="Phobius"/>
    </source>
</evidence>
<keyword evidence="1" id="KW-0812">Transmembrane</keyword>
<protein>
    <recommendedName>
        <fullName evidence="4">Arabinose efflux permease</fullName>
    </recommendedName>
</protein>